<evidence type="ECO:0000313" key="1">
    <source>
        <dbReference type="EMBL" id="KIK13930.1"/>
    </source>
</evidence>
<gene>
    <name evidence="1" type="ORF">PISMIDRAFT_370733</name>
</gene>
<dbReference type="AlphaFoldDB" id="A0A0C9XNB7"/>
<protein>
    <submittedName>
        <fullName evidence="1">Uncharacterized protein</fullName>
    </submittedName>
</protein>
<proteinExistence type="predicted"/>
<organism evidence="1 2">
    <name type="scientific">Pisolithus microcarpus 441</name>
    <dbReference type="NCBI Taxonomy" id="765257"/>
    <lineage>
        <taxon>Eukaryota</taxon>
        <taxon>Fungi</taxon>
        <taxon>Dikarya</taxon>
        <taxon>Basidiomycota</taxon>
        <taxon>Agaricomycotina</taxon>
        <taxon>Agaricomycetes</taxon>
        <taxon>Agaricomycetidae</taxon>
        <taxon>Boletales</taxon>
        <taxon>Sclerodermatineae</taxon>
        <taxon>Pisolithaceae</taxon>
        <taxon>Pisolithus</taxon>
    </lineage>
</organism>
<dbReference type="HOGENOM" id="CLU_2639012_0_0_1"/>
<evidence type="ECO:0000313" key="2">
    <source>
        <dbReference type="Proteomes" id="UP000054018"/>
    </source>
</evidence>
<keyword evidence="2" id="KW-1185">Reference proteome</keyword>
<name>A0A0C9XNB7_9AGAM</name>
<dbReference type="Proteomes" id="UP000054018">
    <property type="component" value="Unassembled WGS sequence"/>
</dbReference>
<dbReference type="EMBL" id="KN833966">
    <property type="protein sequence ID" value="KIK13930.1"/>
    <property type="molecule type" value="Genomic_DNA"/>
</dbReference>
<accession>A0A0C9XNB7</accession>
<reference evidence="1 2" key="1">
    <citation type="submission" date="2014-04" db="EMBL/GenBank/DDBJ databases">
        <authorList>
            <consortium name="DOE Joint Genome Institute"/>
            <person name="Kuo A."/>
            <person name="Kohler A."/>
            <person name="Costa M.D."/>
            <person name="Nagy L.G."/>
            <person name="Floudas D."/>
            <person name="Copeland A."/>
            <person name="Barry K.W."/>
            <person name="Cichocki N."/>
            <person name="Veneault-Fourrey C."/>
            <person name="LaButti K."/>
            <person name="Lindquist E.A."/>
            <person name="Lipzen A."/>
            <person name="Lundell T."/>
            <person name="Morin E."/>
            <person name="Murat C."/>
            <person name="Sun H."/>
            <person name="Tunlid A."/>
            <person name="Henrissat B."/>
            <person name="Grigoriev I.V."/>
            <person name="Hibbett D.S."/>
            <person name="Martin F."/>
            <person name="Nordberg H.P."/>
            <person name="Cantor M.N."/>
            <person name="Hua S.X."/>
        </authorList>
    </citation>
    <scope>NUCLEOTIDE SEQUENCE [LARGE SCALE GENOMIC DNA]</scope>
    <source>
        <strain evidence="1 2">441</strain>
    </source>
</reference>
<sequence>MEPTWLPFEFTFRLRLLGIQDGWPAMLTHSAILRKSLARRNAVRKQGPSLVDVTRCTPCPLIQPSLWACTFPVHHDR</sequence>
<reference evidence="2" key="2">
    <citation type="submission" date="2015-01" db="EMBL/GenBank/DDBJ databases">
        <title>Evolutionary Origins and Diversification of the Mycorrhizal Mutualists.</title>
        <authorList>
            <consortium name="DOE Joint Genome Institute"/>
            <consortium name="Mycorrhizal Genomics Consortium"/>
            <person name="Kohler A."/>
            <person name="Kuo A."/>
            <person name="Nagy L.G."/>
            <person name="Floudas D."/>
            <person name="Copeland A."/>
            <person name="Barry K.W."/>
            <person name="Cichocki N."/>
            <person name="Veneault-Fourrey C."/>
            <person name="LaButti K."/>
            <person name="Lindquist E.A."/>
            <person name="Lipzen A."/>
            <person name="Lundell T."/>
            <person name="Morin E."/>
            <person name="Murat C."/>
            <person name="Riley R."/>
            <person name="Ohm R."/>
            <person name="Sun H."/>
            <person name="Tunlid A."/>
            <person name="Henrissat B."/>
            <person name="Grigoriev I.V."/>
            <person name="Hibbett D.S."/>
            <person name="Martin F."/>
        </authorList>
    </citation>
    <scope>NUCLEOTIDE SEQUENCE [LARGE SCALE GENOMIC DNA]</scope>
    <source>
        <strain evidence="2">441</strain>
    </source>
</reference>